<gene>
    <name evidence="1" type="ORF">DFQ05_2381</name>
</gene>
<name>A0A4R1KK57_9FLAO</name>
<evidence type="ECO:0000313" key="2">
    <source>
        <dbReference type="Proteomes" id="UP000295714"/>
    </source>
</evidence>
<dbReference type="OrthoDB" id="1191002at2"/>
<dbReference type="Proteomes" id="UP000295714">
    <property type="component" value="Unassembled WGS sequence"/>
</dbReference>
<dbReference type="RefSeq" id="WP_132705596.1">
    <property type="nucleotide sequence ID" value="NZ_SMGI01000004.1"/>
</dbReference>
<reference evidence="1 2" key="1">
    <citation type="journal article" date="2015" name="Stand. Genomic Sci.">
        <title>Genomic Encyclopedia of Bacterial and Archaeal Type Strains, Phase III: the genomes of soil and plant-associated and newly described type strains.</title>
        <authorList>
            <person name="Whitman W.B."/>
            <person name="Woyke T."/>
            <person name="Klenk H.P."/>
            <person name="Zhou Y."/>
            <person name="Lilburn T.G."/>
            <person name="Beck B.J."/>
            <person name="De Vos P."/>
            <person name="Vandamme P."/>
            <person name="Eisen J.A."/>
            <person name="Garrity G."/>
            <person name="Hugenholtz P."/>
            <person name="Kyrpides N.C."/>
        </authorList>
    </citation>
    <scope>NUCLEOTIDE SEQUENCE [LARGE SCALE GENOMIC DNA]</scope>
    <source>
        <strain evidence="1 2">CECT 8445</strain>
    </source>
</reference>
<organism evidence="1 2">
    <name type="scientific">Winogradskyella wandonensis</name>
    <dbReference type="NCBI Taxonomy" id="1442586"/>
    <lineage>
        <taxon>Bacteria</taxon>
        <taxon>Pseudomonadati</taxon>
        <taxon>Bacteroidota</taxon>
        <taxon>Flavobacteriia</taxon>
        <taxon>Flavobacteriales</taxon>
        <taxon>Flavobacteriaceae</taxon>
        <taxon>Winogradskyella</taxon>
    </lineage>
</organism>
<evidence type="ECO:0008006" key="3">
    <source>
        <dbReference type="Google" id="ProtNLM"/>
    </source>
</evidence>
<sequence length="157" mass="17869">MKRLVVCVFILLISCNYFENKKVKTEDIVTQELETIDWKSVDEYPSFSVCDSVTGKQARKQCFESTILTHVNNYLSKQSIVVSQDVEDTIAIKLKIDNFGKISILNIKTKQETQDIIPEIDTLLRGSIRSLPKIFPAVKRSQNVTTEFVLPVVVSIK</sequence>
<dbReference type="PROSITE" id="PS51257">
    <property type="entry name" value="PROKAR_LIPOPROTEIN"/>
    <property type="match status" value="1"/>
</dbReference>
<accession>A0A4R1KK57</accession>
<comment type="caution">
    <text evidence="1">The sequence shown here is derived from an EMBL/GenBank/DDBJ whole genome shotgun (WGS) entry which is preliminary data.</text>
</comment>
<dbReference type="AlphaFoldDB" id="A0A4R1KK57"/>
<evidence type="ECO:0000313" key="1">
    <source>
        <dbReference type="EMBL" id="TCK65166.1"/>
    </source>
</evidence>
<dbReference type="EMBL" id="SMGI01000004">
    <property type="protein sequence ID" value="TCK65166.1"/>
    <property type="molecule type" value="Genomic_DNA"/>
</dbReference>
<proteinExistence type="predicted"/>
<keyword evidence="2" id="KW-1185">Reference proteome</keyword>
<protein>
    <recommendedName>
        <fullName evidence="3">TonB-like protein</fullName>
    </recommendedName>
</protein>